<comment type="caution">
    <text evidence="1">The sequence shown here is derived from an EMBL/GenBank/DDBJ whole genome shotgun (WGS) entry which is preliminary data.</text>
</comment>
<accession>A0AAU9U4N2</accession>
<proteinExistence type="predicted"/>
<reference evidence="1" key="1">
    <citation type="submission" date="2022-03" db="EMBL/GenBank/DDBJ databases">
        <authorList>
            <person name="Tunstrom K."/>
        </authorList>
    </citation>
    <scope>NUCLEOTIDE SEQUENCE</scope>
</reference>
<evidence type="ECO:0000313" key="1">
    <source>
        <dbReference type="EMBL" id="CAH2094016.1"/>
    </source>
</evidence>
<organism evidence="1 2">
    <name type="scientific">Euphydryas editha</name>
    <name type="common">Edith's checkerspot</name>
    <dbReference type="NCBI Taxonomy" id="104508"/>
    <lineage>
        <taxon>Eukaryota</taxon>
        <taxon>Metazoa</taxon>
        <taxon>Ecdysozoa</taxon>
        <taxon>Arthropoda</taxon>
        <taxon>Hexapoda</taxon>
        <taxon>Insecta</taxon>
        <taxon>Pterygota</taxon>
        <taxon>Neoptera</taxon>
        <taxon>Endopterygota</taxon>
        <taxon>Lepidoptera</taxon>
        <taxon>Glossata</taxon>
        <taxon>Ditrysia</taxon>
        <taxon>Papilionoidea</taxon>
        <taxon>Nymphalidae</taxon>
        <taxon>Nymphalinae</taxon>
        <taxon>Euphydryas</taxon>
    </lineage>
</organism>
<evidence type="ECO:0000313" key="2">
    <source>
        <dbReference type="Proteomes" id="UP001153954"/>
    </source>
</evidence>
<protein>
    <submittedName>
        <fullName evidence="1">Uncharacterized protein</fullName>
    </submittedName>
</protein>
<name>A0AAU9U4N2_EUPED</name>
<sequence>MSGTVCHILSTILIHSENIIKHLGVLPIGQLSEESRNKEYKKFRLHHARKYSRSATNEDVFHTLLYTSDSYITSIRKPYRKNVKELDEEALDLLKVNELISNPETNQV</sequence>
<gene>
    <name evidence="1" type="ORF">EEDITHA_LOCUS9622</name>
</gene>
<dbReference type="Proteomes" id="UP001153954">
    <property type="component" value="Unassembled WGS sequence"/>
</dbReference>
<dbReference type="AlphaFoldDB" id="A0AAU9U4N2"/>
<dbReference type="EMBL" id="CAKOGL010000013">
    <property type="protein sequence ID" value="CAH2094016.1"/>
    <property type="molecule type" value="Genomic_DNA"/>
</dbReference>
<keyword evidence="2" id="KW-1185">Reference proteome</keyword>